<keyword evidence="1" id="KW-0472">Membrane</keyword>
<feature type="transmembrane region" description="Helical" evidence="1">
    <location>
        <begin position="32"/>
        <end position="53"/>
    </location>
</feature>
<organism evidence="2">
    <name type="scientific">Solanum chacoense</name>
    <name type="common">Chaco potato</name>
    <dbReference type="NCBI Taxonomy" id="4108"/>
    <lineage>
        <taxon>Eukaryota</taxon>
        <taxon>Viridiplantae</taxon>
        <taxon>Streptophyta</taxon>
        <taxon>Embryophyta</taxon>
        <taxon>Tracheophyta</taxon>
        <taxon>Spermatophyta</taxon>
        <taxon>Magnoliopsida</taxon>
        <taxon>eudicotyledons</taxon>
        <taxon>Gunneridae</taxon>
        <taxon>Pentapetalae</taxon>
        <taxon>asterids</taxon>
        <taxon>lamiids</taxon>
        <taxon>Solanales</taxon>
        <taxon>Solanaceae</taxon>
        <taxon>Solanoideae</taxon>
        <taxon>Solaneae</taxon>
        <taxon>Solanum</taxon>
    </lineage>
</organism>
<proteinExistence type="predicted"/>
<reference evidence="2" key="1">
    <citation type="submission" date="2015-12" db="EMBL/GenBank/DDBJ databases">
        <title>Gene expression during late stages of embryo sac development: a critical building block for successful pollen-pistil interactions.</title>
        <authorList>
            <person name="Liu Y."/>
            <person name="Joly V."/>
            <person name="Sabar M."/>
            <person name="Matton D.P."/>
        </authorList>
    </citation>
    <scope>NUCLEOTIDE SEQUENCE</scope>
</reference>
<protein>
    <submittedName>
        <fullName evidence="2">Putative ovule protein</fullName>
    </submittedName>
</protein>
<dbReference type="AlphaFoldDB" id="A0A0V0H2Q3"/>
<sequence>MTWRSSISFHRGTSICALSCTDKNVVCYVKKFLTHMIIIYIPISHCFTCSYFLSESSFGGRWCFSHKNGILKLREFQK</sequence>
<keyword evidence="1" id="KW-1133">Transmembrane helix</keyword>
<accession>A0A0V0H2Q3</accession>
<keyword evidence="1" id="KW-0812">Transmembrane</keyword>
<dbReference type="EMBL" id="GEDG01026241">
    <property type="protein sequence ID" value="JAP14673.1"/>
    <property type="molecule type" value="Transcribed_RNA"/>
</dbReference>
<name>A0A0V0H2Q3_SOLCH</name>
<feature type="non-terminal residue" evidence="2">
    <location>
        <position position="78"/>
    </location>
</feature>
<evidence type="ECO:0000313" key="2">
    <source>
        <dbReference type="EMBL" id="JAP14673.1"/>
    </source>
</evidence>
<evidence type="ECO:0000256" key="1">
    <source>
        <dbReference type="SAM" id="Phobius"/>
    </source>
</evidence>